<accession>A0A199XTR9</accession>
<proteinExistence type="predicted"/>
<sequence>MKNQITNVYKQAERFAAITKTAIILGNISRAKKCLSVAESLFVSGTKETQNAISNVYVFSISQFMELRHCSISNFFPPLLKAEYVKQINTSGV</sequence>
<dbReference type="OrthoDB" id="1363133at2"/>
<dbReference type="Proteomes" id="UP000093807">
    <property type="component" value="Unassembled WGS sequence"/>
</dbReference>
<dbReference type="RefSeq" id="WP_064714736.1">
    <property type="nucleotide sequence ID" value="NZ_JMTM01000017.1"/>
</dbReference>
<evidence type="ECO:0000313" key="3">
    <source>
        <dbReference type="Proteomes" id="UP000093807"/>
    </source>
</evidence>
<organism evidence="2 3">
    <name type="scientific">Flavobacterium succinicans</name>
    <dbReference type="NCBI Taxonomy" id="29536"/>
    <lineage>
        <taxon>Bacteria</taxon>
        <taxon>Pseudomonadati</taxon>
        <taxon>Bacteroidota</taxon>
        <taxon>Flavobacteriia</taxon>
        <taxon>Flavobacteriales</taxon>
        <taxon>Flavobacteriaceae</taxon>
        <taxon>Flavobacterium</taxon>
    </lineage>
</organism>
<dbReference type="AlphaFoldDB" id="A0A199XTR9"/>
<evidence type="ECO:0000313" key="2">
    <source>
        <dbReference type="EMBL" id="OAZ05040.1"/>
    </source>
</evidence>
<evidence type="ECO:0000259" key="1">
    <source>
        <dbReference type="Pfam" id="PF24722"/>
    </source>
</evidence>
<protein>
    <recommendedName>
        <fullName evidence="1">DUF7674 domain-containing protein</fullName>
    </recommendedName>
</protein>
<comment type="caution">
    <text evidence="2">The sequence shown here is derived from an EMBL/GenBank/DDBJ whole genome shotgun (WGS) entry which is preliminary data.</text>
</comment>
<feature type="domain" description="DUF7674" evidence="1">
    <location>
        <begin position="6"/>
        <end position="88"/>
    </location>
</feature>
<name>A0A199XTR9_9FLAO</name>
<reference evidence="2 3" key="1">
    <citation type="submission" date="2016-06" db="EMBL/GenBank/DDBJ databases">
        <title>Draft genome sequence of Flavobacterium succinicans strain DD5b.</title>
        <authorList>
            <person name="Poehlein A."/>
            <person name="Daniel R."/>
            <person name="Simeonova D.D."/>
        </authorList>
    </citation>
    <scope>NUCLEOTIDE SEQUENCE [LARGE SCALE GENOMIC DNA]</scope>
    <source>
        <strain evidence="2 3">DD5b</strain>
    </source>
</reference>
<gene>
    <name evidence="2" type="ORF">FLB_08910</name>
</gene>
<dbReference type="EMBL" id="JMTM01000017">
    <property type="protein sequence ID" value="OAZ05040.1"/>
    <property type="molecule type" value="Genomic_DNA"/>
</dbReference>
<dbReference type="Pfam" id="PF24722">
    <property type="entry name" value="DUF7674"/>
    <property type="match status" value="1"/>
</dbReference>
<keyword evidence="3" id="KW-1185">Reference proteome</keyword>
<dbReference type="InterPro" id="IPR056091">
    <property type="entry name" value="DUF7674"/>
</dbReference>
<dbReference type="PATRIC" id="fig|29536.5.peg.916"/>